<name>A0AAD9NUA1_RIDPI</name>
<evidence type="ECO:0000256" key="2">
    <source>
        <dbReference type="ARBA" id="ARBA00006175"/>
    </source>
</evidence>
<evidence type="ECO:0000313" key="17">
    <source>
        <dbReference type="Proteomes" id="UP001209878"/>
    </source>
</evidence>
<evidence type="ECO:0000256" key="7">
    <source>
        <dbReference type="ARBA" id="ARBA00022737"/>
    </source>
</evidence>
<dbReference type="PANTHER" id="PTHR43829">
    <property type="entry name" value="AQUAPORIN OR AQUAGLYCEROPORIN RELATED"/>
    <property type="match status" value="1"/>
</dbReference>
<feature type="transmembrane region" description="Helical" evidence="15">
    <location>
        <begin position="61"/>
        <end position="84"/>
    </location>
</feature>
<dbReference type="EMBL" id="JAODUO010000326">
    <property type="protein sequence ID" value="KAK2183037.1"/>
    <property type="molecule type" value="Genomic_DNA"/>
</dbReference>
<evidence type="ECO:0000256" key="3">
    <source>
        <dbReference type="ARBA" id="ARBA00020971"/>
    </source>
</evidence>
<dbReference type="Gene3D" id="1.20.1080.10">
    <property type="entry name" value="Glycerol uptake facilitator protein"/>
    <property type="match status" value="1"/>
</dbReference>
<keyword evidence="8 15" id="KW-1133">Transmembrane helix</keyword>
<dbReference type="InterPro" id="IPR022357">
    <property type="entry name" value="MIP_CS"/>
</dbReference>
<evidence type="ECO:0000256" key="11">
    <source>
        <dbReference type="ARBA" id="ARBA00033020"/>
    </source>
</evidence>
<dbReference type="NCBIfam" id="TIGR00861">
    <property type="entry name" value="MIP"/>
    <property type="match status" value="1"/>
</dbReference>
<keyword evidence="17" id="KW-1185">Reference proteome</keyword>
<evidence type="ECO:0000256" key="15">
    <source>
        <dbReference type="SAM" id="Phobius"/>
    </source>
</evidence>
<keyword evidence="10" id="KW-0325">Glycoprotein</keyword>
<dbReference type="GO" id="GO:0015250">
    <property type="term" value="F:water channel activity"/>
    <property type="evidence" value="ECO:0007669"/>
    <property type="project" value="TreeGrafter"/>
</dbReference>
<sequence length="292" mass="31277">MSEGSYASFTARVAGRLKIRNVLIRYGLAECLGTFLLVLFGNGAAAQSVLTKHAVGNYMTVQVSSGIALAMAVYAAGGVTGGHVNPAVSLTMSILGRLPWRHLPVYMLGQYVGSFLASTVLYAVYYDALNAYDGGVRAVFGVKGTAGLWTTFPAEFVSVGNGFFDQVVGTALLMVCILAIFDRNNMHPSNGLIPLALGAMLTVLVMSFGVNFACSINPARDLAPRIFLAIAGWGTETFSFRNYSYFWIPLLGPHVGAIIGAAIYQLFLGLHFPDPETKSDAGRFLEKVHWSV</sequence>
<dbReference type="InterPro" id="IPR050363">
    <property type="entry name" value="MIP/Aquaporin"/>
</dbReference>
<evidence type="ECO:0000256" key="13">
    <source>
        <dbReference type="ARBA" id="ARBA00049716"/>
    </source>
</evidence>
<comment type="subcellular location">
    <subcellularLocation>
        <location evidence="1">Cell membrane</location>
        <topology evidence="1">Multi-pass membrane protein</topology>
    </subcellularLocation>
</comment>
<evidence type="ECO:0000313" key="16">
    <source>
        <dbReference type="EMBL" id="KAK2183037.1"/>
    </source>
</evidence>
<feature type="transmembrane region" description="Helical" evidence="15">
    <location>
        <begin position="105"/>
        <end position="125"/>
    </location>
</feature>
<evidence type="ECO:0000256" key="14">
    <source>
        <dbReference type="RuleBase" id="RU000477"/>
    </source>
</evidence>
<keyword evidence="4 14" id="KW-0813">Transport</keyword>
<proteinExistence type="inferred from homology"/>
<dbReference type="PROSITE" id="PS00221">
    <property type="entry name" value="MIP"/>
    <property type="match status" value="1"/>
</dbReference>
<evidence type="ECO:0000256" key="9">
    <source>
        <dbReference type="ARBA" id="ARBA00023136"/>
    </source>
</evidence>
<evidence type="ECO:0000256" key="10">
    <source>
        <dbReference type="ARBA" id="ARBA00023180"/>
    </source>
</evidence>
<keyword evidence="6 14" id="KW-0812">Transmembrane</keyword>
<dbReference type="PANTHER" id="PTHR43829:SF9">
    <property type="entry name" value="AQUAPORIN-9"/>
    <property type="match status" value="1"/>
</dbReference>
<evidence type="ECO:0000256" key="5">
    <source>
        <dbReference type="ARBA" id="ARBA00022475"/>
    </source>
</evidence>
<dbReference type="InterPro" id="IPR000425">
    <property type="entry name" value="MIP"/>
</dbReference>
<comment type="subunit">
    <text evidence="13">Homotetramer; each monomer provides an independent glycerol/water pore. Could also exist in other oligomeric states.</text>
</comment>
<dbReference type="AlphaFoldDB" id="A0AAD9NUA1"/>
<feature type="transmembrane region" description="Helical" evidence="15">
    <location>
        <begin position="193"/>
        <end position="213"/>
    </location>
</feature>
<dbReference type="FunFam" id="1.20.1080.10:FF:000064">
    <property type="entry name" value="Uncharacterized protein"/>
    <property type="match status" value="1"/>
</dbReference>
<dbReference type="InterPro" id="IPR023271">
    <property type="entry name" value="Aquaporin-like"/>
</dbReference>
<evidence type="ECO:0000256" key="12">
    <source>
        <dbReference type="ARBA" id="ARBA00049592"/>
    </source>
</evidence>
<comment type="caution">
    <text evidence="16">The sequence shown here is derived from an EMBL/GenBank/DDBJ whole genome shotgun (WGS) entry which is preliminary data.</text>
</comment>
<dbReference type="InterPro" id="IPR023275">
    <property type="entry name" value="Aquaporin_3"/>
</dbReference>
<reference evidence="16" key="1">
    <citation type="journal article" date="2023" name="Mol. Biol. Evol.">
        <title>Third-Generation Sequencing Reveals the Adaptive Role of the Epigenome in Three Deep-Sea Polychaetes.</title>
        <authorList>
            <person name="Perez M."/>
            <person name="Aroh O."/>
            <person name="Sun Y."/>
            <person name="Lan Y."/>
            <person name="Juniper S.K."/>
            <person name="Young C.R."/>
            <person name="Angers B."/>
            <person name="Qian P.Y."/>
        </authorList>
    </citation>
    <scope>NUCLEOTIDE SEQUENCE</scope>
    <source>
        <strain evidence="16">R07B-5</strain>
    </source>
</reference>
<dbReference type="PRINTS" id="PR00783">
    <property type="entry name" value="MINTRINSICP"/>
</dbReference>
<dbReference type="GO" id="GO:0015254">
    <property type="term" value="F:glycerol channel activity"/>
    <property type="evidence" value="ECO:0007669"/>
    <property type="project" value="TreeGrafter"/>
</dbReference>
<evidence type="ECO:0000256" key="6">
    <source>
        <dbReference type="ARBA" id="ARBA00022692"/>
    </source>
</evidence>
<evidence type="ECO:0000256" key="8">
    <source>
        <dbReference type="ARBA" id="ARBA00022989"/>
    </source>
</evidence>
<evidence type="ECO:0000256" key="4">
    <source>
        <dbReference type="ARBA" id="ARBA00022448"/>
    </source>
</evidence>
<feature type="transmembrane region" description="Helical" evidence="15">
    <location>
        <begin position="163"/>
        <end position="181"/>
    </location>
</feature>
<dbReference type="Proteomes" id="UP001209878">
    <property type="component" value="Unassembled WGS sequence"/>
</dbReference>
<dbReference type="SUPFAM" id="SSF81338">
    <property type="entry name" value="Aquaporin-like"/>
    <property type="match status" value="1"/>
</dbReference>
<keyword evidence="7" id="KW-0677">Repeat</keyword>
<keyword evidence="9 15" id="KW-0472">Membrane</keyword>
<evidence type="ECO:0000256" key="1">
    <source>
        <dbReference type="ARBA" id="ARBA00004651"/>
    </source>
</evidence>
<keyword evidence="5" id="KW-1003">Cell membrane</keyword>
<dbReference type="Pfam" id="PF00230">
    <property type="entry name" value="MIP"/>
    <property type="match status" value="1"/>
</dbReference>
<comment type="function">
    <text evidence="12">Aquaglyceroporins form homotetrameric transmembrane channels, with each monomer independently mediating glycerol and water transport across the plasma membrane along their osmotic gradient. Could also be permeable to urea. Also participates in cell permeability to H2O2 and H2O2-mediated signaling. In skin, transports glycerol to the epidermis and stratum corneum, where it maintains hydration, elasticity, and supports lipid biosynthesis for barrier repair. In kidney, contributes to the reabsorption of water, helping the body maintain proper fluid balance.</text>
</comment>
<accession>A0AAD9NUA1</accession>
<feature type="transmembrane region" description="Helical" evidence="15">
    <location>
        <begin position="246"/>
        <end position="268"/>
    </location>
</feature>
<organism evidence="16 17">
    <name type="scientific">Ridgeia piscesae</name>
    <name type="common">Tubeworm</name>
    <dbReference type="NCBI Taxonomy" id="27915"/>
    <lineage>
        <taxon>Eukaryota</taxon>
        <taxon>Metazoa</taxon>
        <taxon>Spiralia</taxon>
        <taxon>Lophotrochozoa</taxon>
        <taxon>Annelida</taxon>
        <taxon>Polychaeta</taxon>
        <taxon>Sedentaria</taxon>
        <taxon>Canalipalpata</taxon>
        <taxon>Sabellida</taxon>
        <taxon>Siboglinidae</taxon>
        <taxon>Ridgeia</taxon>
    </lineage>
</organism>
<dbReference type="PRINTS" id="PR02015">
    <property type="entry name" value="AQUAPORIN3"/>
</dbReference>
<gene>
    <name evidence="16" type="ORF">NP493_326g00000</name>
</gene>
<dbReference type="CDD" id="cd00333">
    <property type="entry name" value="MIP"/>
    <property type="match status" value="1"/>
</dbReference>
<protein>
    <recommendedName>
        <fullName evidence="3">Aquaporin-3</fullName>
    </recommendedName>
    <alternativeName>
        <fullName evidence="11">Aquaglyceroporin-3</fullName>
    </alternativeName>
</protein>
<comment type="similarity">
    <text evidence="2 14">Belongs to the MIP/aquaporin (TC 1.A.8) family.</text>
</comment>
<dbReference type="GO" id="GO:0016323">
    <property type="term" value="C:basolateral plasma membrane"/>
    <property type="evidence" value="ECO:0007669"/>
    <property type="project" value="TreeGrafter"/>
</dbReference>
<feature type="transmembrane region" description="Helical" evidence="15">
    <location>
        <begin position="22"/>
        <end position="41"/>
    </location>
</feature>